<dbReference type="GeneID" id="28734921"/>
<dbReference type="PANTHER" id="PTHR45977">
    <property type="entry name" value="TARGET OF ERK KINASE MPK-1"/>
    <property type="match status" value="1"/>
</dbReference>
<keyword evidence="8" id="KW-0833">Ubl conjugation pathway</keyword>
<evidence type="ECO:0000256" key="11">
    <source>
        <dbReference type="ARBA" id="ARBA00023136"/>
    </source>
</evidence>
<dbReference type="EMBL" id="LFJN01000021">
    <property type="protein sequence ID" value="KPI37978.1"/>
    <property type="molecule type" value="Genomic_DNA"/>
</dbReference>
<evidence type="ECO:0000256" key="12">
    <source>
        <dbReference type="PROSITE-ProRule" id="PRU00175"/>
    </source>
</evidence>
<keyword evidence="4" id="KW-0808">Transferase</keyword>
<comment type="subcellular location">
    <subcellularLocation>
        <location evidence="2">Membrane</location>
        <topology evidence="2">Multi-pass membrane protein</topology>
    </subcellularLocation>
</comment>
<keyword evidence="10" id="KW-1133">Transmembrane helix</keyword>
<dbReference type="EC" id="2.3.2.27" evidence="3"/>
<accession>A0A0N0NKF5</accession>
<dbReference type="Pfam" id="PF13639">
    <property type="entry name" value="zf-RING_2"/>
    <property type="match status" value="1"/>
</dbReference>
<protein>
    <recommendedName>
        <fullName evidence="3">RING-type E3 ubiquitin transferase</fullName>
        <ecNumber evidence="3">2.3.2.27</ecNumber>
    </recommendedName>
</protein>
<dbReference type="SMART" id="SM00184">
    <property type="entry name" value="RING"/>
    <property type="match status" value="1"/>
</dbReference>
<dbReference type="CDD" id="cd16454">
    <property type="entry name" value="RING-H2_PA-TM-RING"/>
    <property type="match status" value="1"/>
</dbReference>
<dbReference type="GO" id="GO:0016020">
    <property type="term" value="C:membrane"/>
    <property type="evidence" value="ECO:0007669"/>
    <property type="project" value="UniProtKB-SubCell"/>
</dbReference>
<evidence type="ECO:0000259" key="14">
    <source>
        <dbReference type="PROSITE" id="PS50089"/>
    </source>
</evidence>
<evidence type="ECO:0000313" key="15">
    <source>
        <dbReference type="EMBL" id="KPI37978.1"/>
    </source>
</evidence>
<dbReference type="RefSeq" id="XP_017997941.1">
    <property type="nucleotide sequence ID" value="XM_018143041.1"/>
</dbReference>
<dbReference type="PANTHER" id="PTHR45977:SF4">
    <property type="entry name" value="RING-TYPE DOMAIN-CONTAINING PROTEIN"/>
    <property type="match status" value="1"/>
</dbReference>
<dbReference type="AlphaFoldDB" id="A0A0N0NKF5"/>
<dbReference type="InterPro" id="IPR013083">
    <property type="entry name" value="Znf_RING/FYVE/PHD"/>
</dbReference>
<comment type="catalytic activity">
    <reaction evidence="1">
        <text>S-ubiquitinyl-[E2 ubiquitin-conjugating enzyme]-L-cysteine + [acceptor protein]-L-lysine = [E2 ubiquitin-conjugating enzyme]-L-cysteine + N(6)-ubiquitinyl-[acceptor protein]-L-lysine.</text>
        <dbReference type="EC" id="2.3.2.27"/>
    </reaction>
</comment>
<keyword evidence="9" id="KW-0862">Zinc</keyword>
<proteinExistence type="predicted"/>
<feature type="region of interest" description="Disordered" evidence="13">
    <location>
        <begin position="108"/>
        <end position="128"/>
    </location>
</feature>
<evidence type="ECO:0000256" key="6">
    <source>
        <dbReference type="ARBA" id="ARBA00022723"/>
    </source>
</evidence>
<evidence type="ECO:0000256" key="5">
    <source>
        <dbReference type="ARBA" id="ARBA00022692"/>
    </source>
</evidence>
<evidence type="ECO:0000256" key="2">
    <source>
        <dbReference type="ARBA" id="ARBA00004141"/>
    </source>
</evidence>
<feature type="compositionally biased region" description="Basic and acidic residues" evidence="13">
    <location>
        <begin position="55"/>
        <end position="66"/>
    </location>
</feature>
<feature type="compositionally biased region" description="Polar residues" evidence="13">
    <location>
        <begin position="176"/>
        <end position="187"/>
    </location>
</feature>
<feature type="region of interest" description="Disordered" evidence="13">
    <location>
        <begin position="160"/>
        <end position="209"/>
    </location>
</feature>
<evidence type="ECO:0000256" key="13">
    <source>
        <dbReference type="SAM" id="MobiDB-lite"/>
    </source>
</evidence>
<keyword evidence="16" id="KW-1185">Reference proteome</keyword>
<gene>
    <name evidence="15" type="ORF">AB675_3022</name>
</gene>
<dbReference type="GO" id="GO:0016567">
    <property type="term" value="P:protein ubiquitination"/>
    <property type="evidence" value="ECO:0007669"/>
    <property type="project" value="TreeGrafter"/>
</dbReference>
<evidence type="ECO:0000256" key="9">
    <source>
        <dbReference type="ARBA" id="ARBA00022833"/>
    </source>
</evidence>
<comment type="caution">
    <text evidence="15">The sequence shown here is derived from an EMBL/GenBank/DDBJ whole genome shotgun (WGS) entry which is preliminary data.</text>
</comment>
<evidence type="ECO:0000256" key="8">
    <source>
        <dbReference type="ARBA" id="ARBA00022786"/>
    </source>
</evidence>
<keyword evidence="6" id="KW-0479">Metal-binding</keyword>
<sequence>MSSNNHTHNTSASSAGGIRRLVLHDRYGTDYEQAFEPSTHMASPPSDPSTALETRSSRQENHRENRRTQLEYLDEYGDWMEFPPGLLSRDPNDGLAHAPRYRVVSPHDAPSHMAPAAVRPTSPVRSHHDPVYPPRSATHRLYTIDEVRALNQPSLDEIERMMRGSPPDPLRPYRSSAETNSRATAPHQNIPPERPSSATQTNDADLNRYPGQKALDNLMAALQQNQRPPPPRTTAESPPSAFGSPSVRPLEELIMLLGEDSDGGIGTVQSSDRPPFSPPLTNWEATRRDLEVEVLARQVVLTQASNSAVNMRHSERPRADLVDSNPQASTIIDSCITHTWSTSSHNSDPNATITIHNDPFPATQIPLLRPEAIEQDKCCGICIEDYEAGDMMAVMPCNAMHRFHIRCIEPWLIQRGAMHGAKMSCPFCRTELQFGKVLQAVR</sequence>
<dbReference type="GO" id="GO:0008270">
    <property type="term" value="F:zinc ion binding"/>
    <property type="evidence" value="ECO:0007669"/>
    <property type="project" value="UniProtKB-KW"/>
</dbReference>
<keyword evidence="7 12" id="KW-0863">Zinc-finger</keyword>
<dbReference type="Gene3D" id="3.30.40.10">
    <property type="entry name" value="Zinc/RING finger domain, C3HC4 (zinc finger)"/>
    <property type="match status" value="1"/>
</dbReference>
<dbReference type="OrthoDB" id="8062037at2759"/>
<name>A0A0N0NKF5_9EURO</name>
<dbReference type="SUPFAM" id="SSF57850">
    <property type="entry name" value="RING/U-box"/>
    <property type="match status" value="1"/>
</dbReference>
<dbReference type="STRING" id="1664694.A0A0N0NKF5"/>
<evidence type="ECO:0000256" key="10">
    <source>
        <dbReference type="ARBA" id="ARBA00022989"/>
    </source>
</evidence>
<evidence type="ECO:0000256" key="4">
    <source>
        <dbReference type="ARBA" id="ARBA00022679"/>
    </source>
</evidence>
<reference evidence="15 16" key="1">
    <citation type="submission" date="2015-06" db="EMBL/GenBank/DDBJ databases">
        <title>Draft genome of the ant-associated black yeast Phialophora attae CBS 131958.</title>
        <authorList>
            <person name="Moreno L.F."/>
            <person name="Stielow B.J."/>
            <person name="de Hoog S."/>
            <person name="Vicente V.A."/>
            <person name="Weiss V.A."/>
            <person name="de Vries M."/>
            <person name="Cruz L.M."/>
            <person name="Souza E.M."/>
        </authorList>
    </citation>
    <scope>NUCLEOTIDE SEQUENCE [LARGE SCALE GENOMIC DNA]</scope>
    <source>
        <strain evidence="15 16">CBS 131958</strain>
    </source>
</reference>
<organism evidence="15 16">
    <name type="scientific">Cyphellophora attinorum</name>
    <dbReference type="NCBI Taxonomy" id="1664694"/>
    <lineage>
        <taxon>Eukaryota</taxon>
        <taxon>Fungi</taxon>
        <taxon>Dikarya</taxon>
        <taxon>Ascomycota</taxon>
        <taxon>Pezizomycotina</taxon>
        <taxon>Eurotiomycetes</taxon>
        <taxon>Chaetothyriomycetidae</taxon>
        <taxon>Chaetothyriales</taxon>
        <taxon>Cyphellophoraceae</taxon>
        <taxon>Cyphellophora</taxon>
    </lineage>
</organism>
<evidence type="ECO:0000256" key="3">
    <source>
        <dbReference type="ARBA" id="ARBA00012483"/>
    </source>
</evidence>
<dbReference type="VEuPathDB" id="FungiDB:AB675_3022"/>
<evidence type="ECO:0000313" key="16">
    <source>
        <dbReference type="Proteomes" id="UP000038010"/>
    </source>
</evidence>
<dbReference type="GO" id="GO:0061630">
    <property type="term" value="F:ubiquitin protein ligase activity"/>
    <property type="evidence" value="ECO:0007669"/>
    <property type="project" value="UniProtKB-EC"/>
</dbReference>
<dbReference type="InterPro" id="IPR001841">
    <property type="entry name" value="Znf_RING"/>
</dbReference>
<feature type="domain" description="RING-type" evidence="14">
    <location>
        <begin position="379"/>
        <end position="429"/>
    </location>
</feature>
<dbReference type="GO" id="GO:0006511">
    <property type="term" value="P:ubiquitin-dependent protein catabolic process"/>
    <property type="evidence" value="ECO:0007669"/>
    <property type="project" value="TreeGrafter"/>
</dbReference>
<dbReference type="PROSITE" id="PS50089">
    <property type="entry name" value="ZF_RING_2"/>
    <property type="match status" value="1"/>
</dbReference>
<evidence type="ECO:0000256" key="1">
    <source>
        <dbReference type="ARBA" id="ARBA00000900"/>
    </source>
</evidence>
<dbReference type="Proteomes" id="UP000038010">
    <property type="component" value="Unassembled WGS sequence"/>
</dbReference>
<keyword evidence="5" id="KW-0812">Transmembrane</keyword>
<feature type="region of interest" description="Disordered" evidence="13">
    <location>
        <begin position="224"/>
        <end position="246"/>
    </location>
</feature>
<evidence type="ECO:0000256" key="7">
    <source>
        <dbReference type="ARBA" id="ARBA00022771"/>
    </source>
</evidence>
<keyword evidence="11" id="KW-0472">Membrane</keyword>
<feature type="region of interest" description="Disordered" evidence="13">
    <location>
        <begin position="34"/>
        <end position="66"/>
    </location>
</feature>